<feature type="region of interest" description="Disordered" evidence="1">
    <location>
        <begin position="152"/>
        <end position="183"/>
    </location>
</feature>
<dbReference type="EMBL" id="PEJP01000045">
    <property type="protein sequence ID" value="RYO51971.1"/>
    <property type="molecule type" value="Genomic_DNA"/>
</dbReference>
<evidence type="ECO:0000313" key="3">
    <source>
        <dbReference type="Proteomes" id="UP000293823"/>
    </source>
</evidence>
<feature type="compositionally biased region" description="Basic and acidic residues" evidence="1">
    <location>
        <begin position="21"/>
        <end position="32"/>
    </location>
</feature>
<gene>
    <name evidence="2" type="ORF">AA0113_g9660</name>
</gene>
<proteinExistence type="predicted"/>
<dbReference type="OrthoDB" id="3689551at2759"/>
<reference evidence="3" key="1">
    <citation type="journal article" date="2019" name="bioRxiv">
        <title>Genomics, evolutionary history and diagnostics of the Alternaria alternata species group including apple and Asian pear pathotypes.</title>
        <authorList>
            <person name="Armitage A.D."/>
            <person name="Cockerton H.M."/>
            <person name="Sreenivasaprasad S."/>
            <person name="Woodhall J.W."/>
            <person name="Lane C.R."/>
            <person name="Harrison R.J."/>
            <person name="Clarkson J.P."/>
        </authorList>
    </citation>
    <scope>NUCLEOTIDE SEQUENCE [LARGE SCALE GENOMIC DNA]</scope>
    <source>
        <strain evidence="3">RGR 97.0016</strain>
    </source>
</reference>
<sequence>MSRALAEGEQNAEDGVLEPLLDERNTALRPEENPDGPLSVPTMHPKTLKEDNSTHPALRIPLSLPQAVATTTPISLTPEAEFCMIEAELANCEKTREALARSEAALRERKAEIIRETKMKLDEEVRELTVGDQDEEMDKGLYMRDVQRRVEANLQTAGENASQATEESQQSKETGGERVISVSAPERRRLARLALFKNDPRLG</sequence>
<comment type="caution">
    <text evidence="2">The sequence shown here is derived from an EMBL/GenBank/DDBJ whole genome shotgun (WGS) entry which is preliminary data.</text>
</comment>
<dbReference type="Proteomes" id="UP000293823">
    <property type="component" value="Unassembled WGS sequence"/>
</dbReference>
<evidence type="ECO:0000256" key="1">
    <source>
        <dbReference type="SAM" id="MobiDB-lite"/>
    </source>
</evidence>
<protein>
    <submittedName>
        <fullName evidence="2">Uncharacterized protein</fullName>
    </submittedName>
</protein>
<feature type="compositionally biased region" description="Polar residues" evidence="1">
    <location>
        <begin position="153"/>
        <end position="173"/>
    </location>
</feature>
<accession>A0A4Q4R6K6</accession>
<name>A0A4Q4R6K6_9PLEO</name>
<organism evidence="2 3">
    <name type="scientific">Alternaria arborescens</name>
    <dbReference type="NCBI Taxonomy" id="156630"/>
    <lineage>
        <taxon>Eukaryota</taxon>
        <taxon>Fungi</taxon>
        <taxon>Dikarya</taxon>
        <taxon>Ascomycota</taxon>
        <taxon>Pezizomycotina</taxon>
        <taxon>Dothideomycetes</taxon>
        <taxon>Pleosporomycetidae</taxon>
        <taxon>Pleosporales</taxon>
        <taxon>Pleosporineae</taxon>
        <taxon>Pleosporaceae</taxon>
        <taxon>Alternaria</taxon>
        <taxon>Alternaria sect. Alternaria</taxon>
    </lineage>
</organism>
<dbReference type="AlphaFoldDB" id="A0A4Q4R6K6"/>
<evidence type="ECO:0000313" key="2">
    <source>
        <dbReference type="EMBL" id="RYO51971.1"/>
    </source>
</evidence>
<feature type="region of interest" description="Disordered" evidence="1">
    <location>
        <begin position="1"/>
        <end position="53"/>
    </location>
</feature>
<keyword evidence="3" id="KW-1185">Reference proteome</keyword>